<dbReference type="InterPro" id="IPR051215">
    <property type="entry name" value="GRE"/>
</dbReference>
<keyword evidence="1 3" id="KW-0556">Organic radical</keyword>
<dbReference type="EMBL" id="AP024488">
    <property type="protein sequence ID" value="BCS95657.1"/>
    <property type="molecule type" value="Genomic_DNA"/>
</dbReference>
<dbReference type="Pfam" id="PF02901">
    <property type="entry name" value="PFL-like"/>
    <property type="match status" value="1"/>
</dbReference>
<dbReference type="Proteomes" id="UP001320148">
    <property type="component" value="Chromosome"/>
</dbReference>
<evidence type="ECO:0000313" key="8">
    <source>
        <dbReference type="Proteomes" id="UP001320148"/>
    </source>
</evidence>
<feature type="region of interest" description="Disordered" evidence="4">
    <location>
        <begin position="140"/>
        <end position="167"/>
    </location>
</feature>
<evidence type="ECO:0000313" key="7">
    <source>
        <dbReference type="EMBL" id="BCS95657.1"/>
    </source>
</evidence>
<dbReference type="Gene3D" id="3.20.70.20">
    <property type="match status" value="1"/>
</dbReference>
<name>A0ABM7PEP9_9BACT</name>
<evidence type="ECO:0000256" key="2">
    <source>
        <dbReference type="ARBA" id="ARBA00023239"/>
    </source>
</evidence>
<dbReference type="PANTHER" id="PTHR43641:SF2">
    <property type="entry name" value="DEHYDRATASE YBIW-RELATED"/>
    <property type="match status" value="1"/>
</dbReference>
<dbReference type="SUPFAM" id="SSF51998">
    <property type="entry name" value="PFL-like glycyl radical enzymes"/>
    <property type="match status" value="1"/>
</dbReference>
<evidence type="ECO:0000259" key="5">
    <source>
        <dbReference type="PROSITE" id="PS51149"/>
    </source>
</evidence>
<dbReference type="Pfam" id="PF01228">
    <property type="entry name" value="Gly_radical"/>
    <property type="match status" value="1"/>
</dbReference>
<reference evidence="7 8" key="1">
    <citation type="submission" date="2021-02" db="EMBL/GenBank/DDBJ databases">
        <title>Complete genome of Desulfoluna sp. strain ASN36.</title>
        <authorList>
            <person name="Takahashi A."/>
            <person name="Kojima H."/>
            <person name="Fukui M."/>
        </authorList>
    </citation>
    <scope>NUCLEOTIDE SEQUENCE [LARGE SCALE GENOMIC DNA]</scope>
    <source>
        <strain evidence="7 8">ASN36</strain>
    </source>
</reference>
<evidence type="ECO:0000256" key="3">
    <source>
        <dbReference type="PROSITE-ProRule" id="PRU00493"/>
    </source>
</evidence>
<keyword evidence="8" id="KW-1185">Reference proteome</keyword>
<dbReference type="PANTHER" id="PTHR43641">
    <property type="entry name" value="FORMATE ACETYLTRANSFERASE 3-RELATED"/>
    <property type="match status" value="1"/>
</dbReference>
<dbReference type="PROSITE" id="PS51149">
    <property type="entry name" value="GLY_RADICAL_2"/>
    <property type="match status" value="1"/>
</dbReference>
<dbReference type="InterPro" id="IPR001150">
    <property type="entry name" value="Gly_radical"/>
</dbReference>
<evidence type="ECO:0000256" key="1">
    <source>
        <dbReference type="ARBA" id="ARBA00022818"/>
    </source>
</evidence>
<evidence type="ECO:0000256" key="4">
    <source>
        <dbReference type="SAM" id="MobiDB-lite"/>
    </source>
</evidence>
<dbReference type="InterPro" id="IPR004184">
    <property type="entry name" value="PFL_dom"/>
</dbReference>
<feature type="domain" description="Glycine radical" evidence="5">
    <location>
        <begin position="865"/>
        <end position="989"/>
    </location>
</feature>
<feature type="compositionally biased region" description="Basic and acidic residues" evidence="4">
    <location>
        <begin position="140"/>
        <end position="161"/>
    </location>
</feature>
<sequence length="989" mass="109968">MAGRSMTGYLLLTMLKTMALMLNLRPSLNKRLMSEDGWINLCVGIRTDTGSAEAAISFHEGRAQTHSTIPPQADVVLIFDSDHSLRELLGATPMEQIWMVLKGRLRVEGNQSYLNLFFFLMSTLLYKGQVRQLEREQAKRMEGYRADRPESNAETRAEMGRRGNQRMQAKAVDPGVKFLSDPYLSSWALGDFPRLQEFLDVHFTHRAEVCAERPRIMTQWFRRNGFEEDCSGNPWVPELRQSHALHHYLATREPLVAEGSRLAGTTTSKPVGVLVFPDSHGTMLWGELNTVSHRAHNPYTISDETRDTLHHDVYPFWAERNFKEWVRAEYGNPLCQRLDERFALYFTWKQAALSHTIADFPKLLSLGTLGLIAEIEGAILETETGSAEAHTLSAMIICLKGMEAYADNLSMKADAMASATSDDGRRRELMAMAAACARVPKEPAETLYEALQAIWIGWICLHMENTNAGLSIGRLDQWLQPYFEKDLEGICSEGDREAYIYSVIDLCGDFFMRCTDHLPLTPDIANYIFGGSSSDQAITLGGVTPEGEDAVCDMTYILLKVTELLSIRDPNVNARVHPEVHSETYVKRLCEVNLLTAATPSMHNDKAISDSLSQYGWDPAHINDWSATGCVEPTLSGRHIGHTNFQMLNMVAAFEMALNNGVHPLLGSRIGPETGLIEEGAFPTFDHFFEAFTTQFAFLVDQSVAYNNMLGLAHQKIRPTPLLSSLIDGCIGAGQDVTHGGAVYNSSGAACIGLADVTDSLMAIKTLIYDEEKIDFQTLKRAVDADFEGYGRVLSLVSRHVPLFGSGRAESVAMANRVTDFAHRCYTGHTNYRGGHYTAGFWSMSNHVAYGTLSGALPSGRRAGKPFTPGLTPTPHASESLLDNIRDVAGLNTKNLSNNIAFNVRVVPKPGEAPPDIVATMHAYVRTYFQLGGMQMQMNVVTSEMLKDAQAHPEHYRNLLVRISGYNAYFVTLNPDMQQELIERAEYGL</sequence>
<gene>
    <name evidence="7" type="ORF">DSLASN_12890</name>
</gene>
<organism evidence="7 8">
    <name type="scientific">Desulfoluna limicola</name>
    <dbReference type="NCBI Taxonomy" id="2810562"/>
    <lineage>
        <taxon>Bacteria</taxon>
        <taxon>Pseudomonadati</taxon>
        <taxon>Thermodesulfobacteriota</taxon>
        <taxon>Desulfobacteria</taxon>
        <taxon>Desulfobacterales</taxon>
        <taxon>Desulfolunaceae</taxon>
        <taxon>Desulfoluna</taxon>
    </lineage>
</organism>
<protein>
    <submittedName>
        <fullName evidence="7">Formate C-acetyltransferase/glycerol dehydratase family glycyl radical enzyme</fullName>
    </submittedName>
</protein>
<keyword evidence="2" id="KW-0456">Lyase</keyword>
<proteinExistence type="predicted"/>
<feature type="domain" description="PFL" evidence="6">
    <location>
        <begin position="193"/>
        <end position="862"/>
    </location>
</feature>
<accession>A0ABM7PEP9</accession>
<dbReference type="PROSITE" id="PS51554">
    <property type="entry name" value="PFL"/>
    <property type="match status" value="1"/>
</dbReference>
<feature type="modified residue" description="Glycine radical" evidence="3">
    <location>
        <position position="965"/>
    </location>
</feature>
<evidence type="ECO:0000259" key="6">
    <source>
        <dbReference type="PROSITE" id="PS51554"/>
    </source>
</evidence>